<evidence type="ECO:0000313" key="8">
    <source>
        <dbReference type="EMBL" id="RPA59396.1"/>
    </source>
</evidence>
<dbReference type="InterPro" id="IPR001128">
    <property type="entry name" value="Cyt_P450"/>
</dbReference>
<dbReference type="RefSeq" id="WP_123930456.1">
    <property type="nucleotide sequence ID" value="NZ_JBPSDP010000008.1"/>
</dbReference>
<evidence type="ECO:0000256" key="5">
    <source>
        <dbReference type="ARBA" id="ARBA00023004"/>
    </source>
</evidence>
<dbReference type="Pfam" id="PF00067">
    <property type="entry name" value="p450"/>
    <property type="match status" value="1"/>
</dbReference>
<evidence type="ECO:0000256" key="6">
    <source>
        <dbReference type="ARBA" id="ARBA00023033"/>
    </source>
</evidence>
<dbReference type="PANTHER" id="PTHR46696">
    <property type="entry name" value="P450, PUTATIVE (EUROFUNG)-RELATED"/>
    <property type="match status" value="1"/>
</dbReference>
<reference evidence="8 9" key="1">
    <citation type="submission" date="2018-11" db="EMBL/GenBank/DDBJ databases">
        <title>Draft genome sequence of Gordonia sp. RS15-1S isolated from rice stems.</title>
        <authorList>
            <person name="Muangham S."/>
        </authorList>
    </citation>
    <scope>NUCLEOTIDE SEQUENCE [LARGE SCALE GENOMIC DNA]</scope>
    <source>
        <strain evidence="8 9">RS15-1S</strain>
    </source>
</reference>
<evidence type="ECO:0000256" key="1">
    <source>
        <dbReference type="ARBA" id="ARBA00010617"/>
    </source>
</evidence>
<dbReference type="PROSITE" id="PS00086">
    <property type="entry name" value="CYTOCHROME_P450"/>
    <property type="match status" value="1"/>
</dbReference>
<dbReference type="GO" id="GO:0020037">
    <property type="term" value="F:heme binding"/>
    <property type="evidence" value="ECO:0007669"/>
    <property type="project" value="InterPro"/>
</dbReference>
<dbReference type="SUPFAM" id="SSF48264">
    <property type="entry name" value="Cytochrome P450"/>
    <property type="match status" value="1"/>
</dbReference>
<protein>
    <submittedName>
        <fullName evidence="8">Cytochrome P450</fullName>
    </submittedName>
</protein>
<dbReference type="Gene3D" id="1.10.630.10">
    <property type="entry name" value="Cytochrome P450"/>
    <property type="match status" value="1"/>
</dbReference>
<evidence type="ECO:0000256" key="7">
    <source>
        <dbReference type="RuleBase" id="RU000461"/>
    </source>
</evidence>
<dbReference type="PRINTS" id="PR00359">
    <property type="entry name" value="BP450"/>
</dbReference>
<gene>
    <name evidence="8" type="ORF">EF294_12905</name>
</gene>
<comment type="similarity">
    <text evidence="1 7">Belongs to the cytochrome P450 family.</text>
</comment>
<keyword evidence="3 7" id="KW-0479">Metal-binding</keyword>
<dbReference type="AlphaFoldDB" id="A0A3N4GFH5"/>
<keyword evidence="5 7" id="KW-0408">Iron</keyword>
<dbReference type="PANTHER" id="PTHR46696:SF1">
    <property type="entry name" value="CYTOCHROME P450 YJIB-RELATED"/>
    <property type="match status" value="1"/>
</dbReference>
<dbReference type="OrthoDB" id="502624at2"/>
<sequence>MTTTSPAHPAVTADWVALDDLHRDPFTIYARLRRETPVAYVPAAGRFFVTRYHDVHTVDHDPDTFTADETNSLMKRAMGHSMLRKDDPAHAVQRASYGGVLKPRAITQVWSARFTENFERFFAELTAKGPGADLVTDFAAPYAAENLRVVLGFENATHEDMLRWSQTMINGTGNYADDPQVWEAARRSYDEVDQALDEMLTRVRITPDDSLISHIAAFGDDEVTLADTRANLKMSIGGGINEPRDALATTVWALLDRPDQLIAVREKGCWKGAFEESVRWVAPIGMYPRQTTRAVELGGTLLPAGAKLGVVALSANRDEEVFERADEYDVFRPKVPHLGFGGGAHFCAGAWVARSQVADIALPALFDRLPGLRLDPEQPARIEGWVFRGMTALPVRW</sequence>
<keyword evidence="4 7" id="KW-0560">Oxidoreductase</keyword>
<evidence type="ECO:0000256" key="3">
    <source>
        <dbReference type="ARBA" id="ARBA00022723"/>
    </source>
</evidence>
<dbReference type="InterPro" id="IPR002397">
    <property type="entry name" value="Cyt_P450_B"/>
</dbReference>
<accession>A0A3N4GFH5</accession>
<organism evidence="8 9">
    <name type="scientific">Gordonia oryzae</name>
    <dbReference type="NCBI Taxonomy" id="2487349"/>
    <lineage>
        <taxon>Bacteria</taxon>
        <taxon>Bacillati</taxon>
        <taxon>Actinomycetota</taxon>
        <taxon>Actinomycetes</taxon>
        <taxon>Mycobacteriales</taxon>
        <taxon>Gordoniaceae</taxon>
        <taxon>Gordonia</taxon>
    </lineage>
</organism>
<dbReference type="InterPro" id="IPR017972">
    <property type="entry name" value="Cyt_P450_CS"/>
</dbReference>
<dbReference type="Proteomes" id="UP000267536">
    <property type="component" value="Unassembled WGS sequence"/>
</dbReference>
<dbReference type="InterPro" id="IPR036396">
    <property type="entry name" value="Cyt_P450_sf"/>
</dbReference>
<dbReference type="GO" id="GO:0005506">
    <property type="term" value="F:iron ion binding"/>
    <property type="evidence" value="ECO:0007669"/>
    <property type="project" value="InterPro"/>
</dbReference>
<keyword evidence="9" id="KW-1185">Reference proteome</keyword>
<name>A0A3N4GFH5_9ACTN</name>
<dbReference type="GO" id="GO:0004497">
    <property type="term" value="F:monooxygenase activity"/>
    <property type="evidence" value="ECO:0007669"/>
    <property type="project" value="UniProtKB-KW"/>
</dbReference>
<dbReference type="GO" id="GO:0016705">
    <property type="term" value="F:oxidoreductase activity, acting on paired donors, with incorporation or reduction of molecular oxygen"/>
    <property type="evidence" value="ECO:0007669"/>
    <property type="project" value="InterPro"/>
</dbReference>
<comment type="caution">
    <text evidence="8">The sequence shown here is derived from an EMBL/GenBank/DDBJ whole genome shotgun (WGS) entry which is preliminary data.</text>
</comment>
<keyword evidence="6 7" id="KW-0503">Monooxygenase</keyword>
<keyword evidence="2 7" id="KW-0349">Heme</keyword>
<evidence type="ECO:0000256" key="2">
    <source>
        <dbReference type="ARBA" id="ARBA00022617"/>
    </source>
</evidence>
<dbReference type="EMBL" id="RKMH01000009">
    <property type="protein sequence ID" value="RPA59396.1"/>
    <property type="molecule type" value="Genomic_DNA"/>
</dbReference>
<proteinExistence type="inferred from homology"/>
<evidence type="ECO:0000256" key="4">
    <source>
        <dbReference type="ARBA" id="ARBA00023002"/>
    </source>
</evidence>
<evidence type="ECO:0000313" key="9">
    <source>
        <dbReference type="Proteomes" id="UP000267536"/>
    </source>
</evidence>